<reference evidence="3 4" key="1">
    <citation type="submission" date="2020-08" db="EMBL/GenBank/DDBJ databases">
        <title>Genomic Encyclopedia of Type Strains, Phase IV (KMG-IV): sequencing the most valuable type-strain genomes for metagenomic binning, comparative biology and taxonomic classification.</title>
        <authorList>
            <person name="Goeker M."/>
        </authorList>
    </citation>
    <scope>NUCLEOTIDE SEQUENCE [LARGE SCALE GENOMIC DNA]</scope>
    <source>
        <strain evidence="3 4">DSM 18233</strain>
    </source>
</reference>
<dbReference type="Pfam" id="PF13519">
    <property type="entry name" value="VWA_2"/>
    <property type="match status" value="1"/>
</dbReference>
<dbReference type="Proteomes" id="UP000543030">
    <property type="component" value="Unassembled WGS sequence"/>
</dbReference>
<comment type="caution">
    <text evidence="3">The sequence shown here is derived from an EMBL/GenBank/DDBJ whole genome shotgun (WGS) entry which is preliminary data.</text>
</comment>
<dbReference type="AlphaFoldDB" id="A0A840RCP9"/>
<gene>
    <name evidence="3" type="ORF">HNQ50_001459</name>
</gene>
<accession>A0A840RCP9</accession>
<dbReference type="EMBL" id="JACHHN010000002">
    <property type="protein sequence ID" value="MBB5190737.1"/>
    <property type="molecule type" value="Genomic_DNA"/>
</dbReference>
<keyword evidence="1" id="KW-0472">Membrane</keyword>
<dbReference type="InterPro" id="IPR050768">
    <property type="entry name" value="UPF0353/GerABKA_families"/>
</dbReference>
<keyword evidence="4" id="KW-1185">Reference proteome</keyword>
<keyword evidence="1" id="KW-0812">Transmembrane</keyword>
<dbReference type="PANTHER" id="PTHR22550">
    <property type="entry name" value="SPORE GERMINATION PROTEIN"/>
    <property type="match status" value="1"/>
</dbReference>
<keyword evidence="1" id="KW-1133">Transmembrane helix</keyword>
<evidence type="ECO:0000313" key="3">
    <source>
        <dbReference type="EMBL" id="MBB5190737.1"/>
    </source>
</evidence>
<dbReference type="InterPro" id="IPR002035">
    <property type="entry name" value="VWF_A"/>
</dbReference>
<feature type="transmembrane region" description="Helical" evidence="1">
    <location>
        <begin position="308"/>
        <end position="324"/>
    </location>
</feature>
<evidence type="ECO:0000256" key="1">
    <source>
        <dbReference type="SAM" id="Phobius"/>
    </source>
</evidence>
<dbReference type="Gene3D" id="3.40.50.410">
    <property type="entry name" value="von Willebrand factor, type A domain"/>
    <property type="match status" value="1"/>
</dbReference>
<proteinExistence type="predicted"/>
<feature type="domain" description="VWFA" evidence="2">
    <location>
        <begin position="97"/>
        <end position="203"/>
    </location>
</feature>
<feature type="transmembrane region" description="Helical" evidence="1">
    <location>
        <begin position="15"/>
        <end position="32"/>
    </location>
</feature>
<protein>
    <recommendedName>
        <fullName evidence="2">VWFA domain-containing protein</fullName>
    </recommendedName>
</protein>
<dbReference type="RefSeq" id="WP_221303032.1">
    <property type="nucleotide sequence ID" value="NZ_JACHHN010000002.1"/>
</dbReference>
<evidence type="ECO:0000259" key="2">
    <source>
        <dbReference type="Pfam" id="PF13519"/>
    </source>
</evidence>
<organism evidence="3 4">
    <name type="scientific">Silvimonas terrae</name>
    <dbReference type="NCBI Taxonomy" id="300266"/>
    <lineage>
        <taxon>Bacteria</taxon>
        <taxon>Pseudomonadati</taxon>
        <taxon>Pseudomonadota</taxon>
        <taxon>Betaproteobacteria</taxon>
        <taxon>Neisseriales</taxon>
        <taxon>Chitinibacteraceae</taxon>
        <taxon>Silvimonas</taxon>
    </lineage>
</organism>
<dbReference type="SUPFAM" id="SSF53300">
    <property type="entry name" value="vWA-like"/>
    <property type="match status" value="1"/>
</dbReference>
<evidence type="ECO:0000313" key="4">
    <source>
        <dbReference type="Proteomes" id="UP000543030"/>
    </source>
</evidence>
<dbReference type="InterPro" id="IPR036465">
    <property type="entry name" value="vWFA_dom_sf"/>
</dbReference>
<sequence length="342" mass="37274">MDINLDAFHFLRPHWLWLIAVAAVLVVLWHALSDPRRRWRGIIAPHLLTHLLVDPHRFWRVRPVHLTALTLTVLAVAAAGPTWEQEAPPFSQDTAPLVVALDLSASMNATDIPPTRLDRCKQKIKELMKLRNGARTGLVVYAGTAHMVVPPTDDPDFMGLFLDALDTSLMPRAGKNALGALQQADHLLSKEPAAGTIVFCTDGFDRNQIPAFAKAIGQQRALVLLLAVGTARGGPLRSQNGGVVTDSAGHPQQGKFDLAALQAAAAAADAPLTSVRLDDDDVAWVQRRAVSHMQAAEERNAQVRWKEAGYYLCFPLALLAALWFRRGWVGSLAARTAAGRFV</sequence>
<dbReference type="PANTHER" id="PTHR22550:SF14">
    <property type="entry name" value="VWFA DOMAIN-CONTAINING PROTEIN"/>
    <property type="match status" value="1"/>
</dbReference>
<name>A0A840RCP9_9NEIS</name>